<dbReference type="AlphaFoldDB" id="A0A9P6G2V6"/>
<feature type="transmembrane region" description="Helical" evidence="7">
    <location>
        <begin position="429"/>
        <end position="447"/>
    </location>
</feature>
<keyword evidence="3 7" id="KW-0812">Transmembrane</keyword>
<dbReference type="InterPro" id="IPR020846">
    <property type="entry name" value="MFS_dom"/>
</dbReference>
<evidence type="ECO:0000313" key="10">
    <source>
        <dbReference type="Proteomes" id="UP000780801"/>
    </source>
</evidence>
<dbReference type="PANTHER" id="PTHR23508:SF10">
    <property type="entry name" value="CARBOXYLIC ACID TRANSPORTER PROTEIN HOMOLOG"/>
    <property type="match status" value="1"/>
</dbReference>
<dbReference type="PROSITE" id="PS50850">
    <property type="entry name" value="MFS"/>
    <property type="match status" value="1"/>
</dbReference>
<feature type="transmembrane region" description="Helical" evidence="7">
    <location>
        <begin position="390"/>
        <end position="409"/>
    </location>
</feature>
<comment type="subcellular location">
    <subcellularLocation>
        <location evidence="1">Membrane</location>
        <topology evidence="1">Multi-pass membrane protein</topology>
    </subcellularLocation>
</comment>
<dbReference type="SUPFAM" id="SSF103473">
    <property type="entry name" value="MFS general substrate transporter"/>
    <property type="match status" value="1"/>
</dbReference>
<dbReference type="PROSITE" id="PS00216">
    <property type="entry name" value="SUGAR_TRANSPORT_1"/>
    <property type="match status" value="1"/>
</dbReference>
<feature type="domain" description="Major facilitator superfamily (MFS) profile" evidence="8">
    <location>
        <begin position="39"/>
        <end position="451"/>
    </location>
</feature>
<feature type="transmembrane region" description="Helical" evidence="7">
    <location>
        <begin position="80"/>
        <end position="99"/>
    </location>
</feature>
<evidence type="ECO:0000256" key="2">
    <source>
        <dbReference type="ARBA" id="ARBA00022448"/>
    </source>
</evidence>
<dbReference type="InterPro" id="IPR005829">
    <property type="entry name" value="Sugar_transporter_CS"/>
</dbReference>
<feature type="transmembrane region" description="Helical" evidence="7">
    <location>
        <begin position="176"/>
        <end position="202"/>
    </location>
</feature>
<sequence length="506" mass="54430">MTENHDHLSSEVLEGLSVGQKDEAELARTMQRKSSSLYAVVFSGLALMSDGYQLGVISVANVCFTRLYGDTFTTEVAARVSNALLFGLVLGQVSFGVVCDRVGRKFGMMSTTFLVVLGAALCSGAYGAHGSVEGLFWALTISRGILGVGIGGEYPCSSASASESADDVMEGRRGTLVVLVTNVVIDIGIVFASLVPLLLGLAGCGYEAIWRASFAIGVLPPLTALYFRLRLVNSEHFQRNAIKRNVPYRLVLKRYWRHLLGTAGSWFIYDFIVYPFGIFTGVILDTAIGSNASIVQIASWSCLLSVFYLPGSIGGAFSSDYIGRKNTITLGFLVQGIVGIFLGIFYKNLLGVFPLFVVLYGIFSMLGEFPGDMVILVAAEAYPTAIRGTAYGWSAAIGKVGAICGTYAFKPAIESFGRGDMALGQGRVFILASAVAILGAIFSWFLVPDYTKQELGQEDEAFRQYLIENGYDVTQLGETATLNDEQEPIEAQKQATGTLEQKEAGF</sequence>
<proteinExistence type="predicted"/>
<keyword evidence="4 7" id="KW-1133">Transmembrane helix</keyword>
<feature type="transmembrane region" description="Helical" evidence="7">
    <location>
        <begin position="37"/>
        <end position="60"/>
    </location>
</feature>
<evidence type="ECO:0000256" key="4">
    <source>
        <dbReference type="ARBA" id="ARBA00022989"/>
    </source>
</evidence>
<feature type="transmembrane region" description="Helical" evidence="7">
    <location>
        <begin position="208"/>
        <end position="229"/>
    </location>
</feature>
<dbReference type="InterPro" id="IPR036259">
    <property type="entry name" value="MFS_trans_sf"/>
</dbReference>
<comment type="caution">
    <text evidence="9">The sequence shown here is derived from an EMBL/GenBank/DDBJ whole genome shotgun (WGS) entry which is preliminary data.</text>
</comment>
<feature type="transmembrane region" description="Helical" evidence="7">
    <location>
        <begin position="329"/>
        <end position="346"/>
    </location>
</feature>
<feature type="region of interest" description="Disordered" evidence="6">
    <location>
        <begin position="485"/>
        <end position="506"/>
    </location>
</feature>
<dbReference type="Pfam" id="PF00083">
    <property type="entry name" value="Sugar_tr"/>
    <property type="match status" value="1"/>
</dbReference>
<evidence type="ECO:0000313" key="9">
    <source>
        <dbReference type="EMBL" id="KAF9586228.1"/>
    </source>
</evidence>
<dbReference type="FunFam" id="1.20.1250.20:FF:000140">
    <property type="entry name" value="Putative MFS phospholipid transporter"/>
    <property type="match status" value="1"/>
</dbReference>
<dbReference type="Gene3D" id="1.20.1250.20">
    <property type="entry name" value="MFS general substrate transporter like domains"/>
    <property type="match status" value="1"/>
</dbReference>
<name>A0A9P6G2V6_9FUNG</name>
<dbReference type="Proteomes" id="UP000780801">
    <property type="component" value="Unassembled WGS sequence"/>
</dbReference>
<dbReference type="GO" id="GO:0005886">
    <property type="term" value="C:plasma membrane"/>
    <property type="evidence" value="ECO:0007669"/>
    <property type="project" value="TreeGrafter"/>
</dbReference>
<dbReference type="InterPro" id="IPR005828">
    <property type="entry name" value="MFS_sugar_transport-like"/>
</dbReference>
<accession>A0A9P6G2V6</accession>
<keyword evidence="10" id="KW-1185">Reference proteome</keyword>
<dbReference type="GO" id="GO:0046943">
    <property type="term" value="F:carboxylic acid transmembrane transporter activity"/>
    <property type="evidence" value="ECO:0007669"/>
    <property type="project" value="TreeGrafter"/>
</dbReference>
<evidence type="ECO:0000259" key="8">
    <source>
        <dbReference type="PROSITE" id="PS50850"/>
    </source>
</evidence>
<evidence type="ECO:0000256" key="5">
    <source>
        <dbReference type="ARBA" id="ARBA00023136"/>
    </source>
</evidence>
<evidence type="ECO:0000256" key="6">
    <source>
        <dbReference type="SAM" id="MobiDB-lite"/>
    </source>
</evidence>
<keyword evidence="2" id="KW-0813">Transport</keyword>
<dbReference type="EMBL" id="JAABOA010000057">
    <property type="protein sequence ID" value="KAF9586228.1"/>
    <property type="molecule type" value="Genomic_DNA"/>
</dbReference>
<evidence type="ECO:0000256" key="7">
    <source>
        <dbReference type="SAM" id="Phobius"/>
    </source>
</evidence>
<feature type="transmembrane region" description="Helical" evidence="7">
    <location>
        <begin position="106"/>
        <end position="128"/>
    </location>
</feature>
<feature type="transmembrane region" description="Helical" evidence="7">
    <location>
        <begin position="297"/>
        <end position="317"/>
    </location>
</feature>
<dbReference type="OrthoDB" id="2261376at2759"/>
<feature type="transmembrane region" description="Helical" evidence="7">
    <location>
        <begin position="259"/>
        <end position="277"/>
    </location>
</feature>
<organism evidence="9 10">
    <name type="scientific">Lunasporangiospora selenospora</name>
    <dbReference type="NCBI Taxonomy" id="979761"/>
    <lineage>
        <taxon>Eukaryota</taxon>
        <taxon>Fungi</taxon>
        <taxon>Fungi incertae sedis</taxon>
        <taxon>Mucoromycota</taxon>
        <taxon>Mortierellomycotina</taxon>
        <taxon>Mortierellomycetes</taxon>
        <taxon>Mortierellales</taxon>
        <taxon>Mortierellaceae</taxon>
        <taxon>Lunasporangiospora</taxon>
    </lineage>
</organism>
<feature type="transmembrane region" description="Helical" evidence="7">
    <location>
        <begin position="134"/>
        <end position="155"/>
    </location>
</feature>
<dbReference type="PANTHER" id="PTHR23508">
    <property type="entry name" value="CARBOXYLIC ACID TRANSPORTER PROTEIN HOMOLOG"/>
    <property type="match status" value="1"/>
</dbReference>
<protein>
    <submittedName>
        <fullName evidence="9">Plasma membrane permease, mediates uptake of glycerophosphoinositol and glycerophosphocholine</fullName>
    </submittedName>
</protein>
<keyword evidence="5 7" id="KW-0472">Membrane</keyword>
<evidence type="ECO:0000256" key="3">
    <source>
        <dbReference type="ARBA" id="ARBA00022692"/>
    </source>
</evidence>
<reference evidence="9" key="1">
    <citation type="journal article" date="2020" name="Fungal Divers.">
        <title>Resolving the Mortierellaceae phylogeny through synthesis of multi-gene phylogenetics and phylogenomics.</title>
        <authorList>
            <person name="Vandepol N."/>
            <person name="Liber J."/>
            <person name="Desiro A."/>
            <person name="Na H."/>
            <person name="Kennedy M."/>
            <person name="Barry K."/>
            <person name="Grigoriev I.V."/>
            <person name="Miller A.N."/>
            <person name="O'Donnell K."/>
            <person name="Stajich J.E."/>
            <person name="Bonito G."/>
        </authorList>
    </citation>
    <scope>NUCLEOTIDE SEQUENCE</scope>
    <source>
        <strain evidence="9">KOD1015</strain>
    </source>
</reference>
<feature type="transmembrane region" description="Helical" evidence="7">
    <location>
        <begin position="352"/>
        <end position="378"/>
    </location>
</feature>
<gene>
    <name evidence="9" type="primary">GIT1_3</name>
    <name evidence="9" type="ORF">BGW38_008321</name>
</gene>
<evidence type="ECO:0000256" key="1">
    <source>
        <dbReference type="ARBA" id="ARBA00004141"/>
    </source>
</evidence>